<dbReference type="PANTHER" id="PTHR37029:SF1">
    <property type="entry name" value="SSR1768 PROTEIN"/>
    <property type="match status" value="1"/>
</dbReference>
<dbReference type="PANTHER" id="PTHR37029">
    <property type="entry name" value="SSR1768 PROTEIN"/>
    <property type="match status" value="1"/>
</dbReference>
<accession>A0ABZ1C245</accession>
<organism evidence="1 2">
    <name type="scientific">Carboxydichorda subterranea</name>
    <dbReference type="NCBI Taxonomy" id="3109565"/>
    <lineage>
        <taxon>Bacteria</taxon>
        <taxon>Bacillati</taxon>
        <taxon>Bacillota</taxon>
        <taxon>Limnochordia</taxon>
        <taxon>Limnochordales</taxon>
        <taxon>Geochordaceae</taxon>
        <taxon>Carboxydichorda</taxon>
    </lineage>
</organism>
<dbReference type="Proteomes" id="UP001332192">
    <property type="component" value="Chromosome"/>
</dbReference>
<protein>
    <submittedName>
        <fullName evidence="1">DUF2283 domain-containing protein</fullName>
    </submittedName>
</protein>
<proteinExistence type="predicted"/>
<dbReference type="InterPro" id="IPR019270">
    <property type="entry name" value="DUF2283"/>
</dbReference>
<gene>
    <name evidence="1" type="ORF">U7230_06930</name>
</gene>
<sequence>MLDREADALYVRLSEAEIVESEEVAPGVIVDYDATGAVVALEVLKLASRFGEATVSSLQFDAD</sequence>
<dbReference type="Pfam" id="PF10049">
    <property type="entry name" value="DUF2283"/>
    <property type="match status" value="1"/>
</dbReference>
<reference evidence="1 2" key="1">
    <citation type="journal article" date="2024" name="Front. Microbiol.">
        <title>Novel thermophilic genera Geochorda gen. nov. and Carboxydochorda gen. nov. from the deep terrestrial subsurface reveal the ecophysiological diversity in the class Limnochordia.</title>
        <authorList>
            <person name="Karnachuk O.V."/>
            <person name="Lukina A.P."/>
            <person name="Avakyan M.R."/>
            <person name="Kadnikov V.V."/>
            <person name="Begmatov S."/>
            <person name="Beletsky A.V."/>
            <person name="Vlasova K.G."/>
            <person name="Novikov A.A."/>
            <person name="Shcherbakova V.A."/>
            <person name="Mardanov A.V."/>
            <person name="Ravin N.V."/>
        </authorList>
    </citation>
    <scope>NUCLEOTIDE SEQUENCE [LARGE SCALE GENOMIC DNA]</scope>
    <source>
        <strain evidence="1 2">L945</strain>
    </source>
</reference>
<keyword evidence="2" id="KW-1185">Reference proteome</keyword>
<name>A0ABZ1C245_9FIRM</name>
<dbReference type="RefSeq" id="WP_324718203.1">
    <property type="nucleotide sequence ID" value="NZ_CP141615.1"/>
</dbReference>
<evidence type="ECO:0000313" key="2">
    <source>
        <dbReference type="Proteomes" id="UP001332192"/>
    </source>
</evidence>
<dbReference type="EMBL" id="CP141615">
    <property type="protein sequence ID" value="WRP18933.1"/>
    <property type="molecule type" value="Genomic_DNA"/>
</dbReference>
<evidence type="ECO:0000313" key="1">
    <source>
        <dbReference type="EMBL" id="WRP18933.1"/>
    </source>
</evidence>